<comment type="caution">
    <text evidence="2">The sequence shown here is derived from an EMBL/GenBank/DDBJ whole genome shotgun (WGS) entry which is preliminary data.</text>
</comment>
<dbReference type="PROSITE" id="PS51257">
    <property type="entry name" value="PROKAR_LIPOPROTEIN"/>
    <property type="match status" value="1"/>
</dbReference>
<reference evidence="2 3" key="1">
    <citation type="journal article" date="2012" name="Int. J. Syst. Evol. Microbiol.">
        <title>Flammeovirga pacifica sp. nov., isolated from deep-sea sediment.</title>
        <authorList>
            <person name="Xu H."/>
            <person name="Fu Y."/>
            <person name="Yang N."/>
            <person name="Ding Z."/>
            <person name="Lai Q."/>
            <person name="Zeng R."/>
        </authorList>
    </citation>
    <scope>NUCLEOTIDE SEQUENCE [LARGE SCALE GENOMIC DNA]</scope>
    <source>
        <strain evidence="3">DSM 24597 / LMG 26175 / WPAGA1</strain>
    </source>
</reference>
<dbReference type="STRING" id="915059.NH26_06375"/>
<gene>
    <name evidence="2" type="ORF">NH26_06375</name>
</gene>
<proteinExistence type="predicted"/>
<keyword evidence="1" id="KW-0732">Signal</keyword>
<keyword evidence="3" id="KW-1185">Reference proteome</keyword>
<evidence type="ECO:0000313" key="2">
    <source>
        <dbReference type="EMBL" id="OHX66004.1"/>
    </source>
</evidence>
<evidence type="ECO:0008006" key="4">
    <source>
        <dbReference type="Google" id="ProtNLM"/>
    </source>
</evidence>
<organism evidence="2 3">
    <name type="scientific">Flammeovirga pacifica</name>
    <dbReference type="NCBI Taxonomy" id="915059"/>
    <lineage>
        <taxon>Bacteria</taxon>
        <taxon>Pseudomonadati</taxon>
        <taxon>Bacteroidota</taxon>
        <taxon>Cytophagia</taxon>
        <taxon>Cytophagales</taxon>
        <taxon>Flammeovirgaceae</taxon>
        <taxon>Flammeovirga</taxon>
    </lineage>
</organism>
<dbReference type="EMBL" id="JRYR02000001">
    <property type="protein sequence ID" value="OHX66004.1"/>
    <property type="molecule type" value="Genomic_DNA"/>
</dbReference>
<dbReference type="Proteomes" id="UP000179797">
    <property type="component" value="Unassembled WGS sequence"/>
</dbReference>
<evidence type="ECO:0000313" key="3">
    <source>
        <dbReference type="Proteomes" id="UP000179797"/>
    </source>
</evidence>
<feature type="chain" id="PRO_5010356206" description="Lipoprotein" evidence="1">
    <location>
        <begin position="27"/>
        <end position="60"/>
    </location>
</feature>
<feature type="signal peptide" evidence="1">
    <location>
        <begin position="1"/>
        <end position="26"/>
    </location>
</feature>
<sequence>MKNIKKRLLAALAFLLLGVLSFSCSNKYGNASSSYFKKERQKYEVMDQHADCPQLVKSRR</sequence>
<name>A0A1S1YYB3_FLAPC</name>
<protein>
    <recommendedName>
        <fullName evidence="4">Lipoprotein</fullName>
    </recommendedName>
</protein>
<evidence type="ECO:0000256" key="1">
    <source>
        <dbReference type="SAM" id="SignalP"/>
    </source>
</evidence>
<accession>A0A1S1YYB3</accession>
<dbReference type="AlphaFoldDB" id="A0A1S1YYB3"/>